<evidence type="ECO:0000313" key="3">
    <source>
        <dbReference type="Proteomes" id="UP001296776"/>
    </source>
</evidence>
<protein>
    <submittedName>
        <fullName evidence="2">Uncharacterized protein</fullName>
    </submittedName>
</protein>
<name>A0AAJ0X8E7_9GAMM</name>
<dbReference type="EMBL" id="NRSJ01000001">
    <property type="protein sequence ID" value="MBK1702993.1"/>
    <property type="molecule type" value="Genomic_DNA"/>
</dbReference>
<accession>A0AAJ0X8E7</accession>
<keyword evidence="3" id="KW-1185">Reference proteome</keyword>
<gene>
    <name evidence="2" type="ORF">CKO40_00105</name>
</gene>
<comment type="caution">
    <text evidence="2">The sequence shown here is derived from an EMBL/GenBank/DDBJ whole genome shotgun (WGS) entry which is preliminary data.</text>
</comment>
<keyword evidence="1" id="KW-1133">Transmembrane helix</keyword>
<evidence type="ECO:0000313" key="2">
    <source>
        <dbReference type="EMBL" id="MBK1702993.1"/>
    </source>
</evidence>
<organism evidence="2 3">
    <name type="scientific">Halochromatium glycolicum</name>
    <dbReference type="NCBI Taxonomy" id="85075"/>
    <lineage>
        <taxon>Bacteria</taxon>
        <taxon>Pseudomonadati</taxon>
        <taxon>Pseudomonadota</taxon>
        <taxon>Gammaproteobacteria</taxon>
        <taxon>Chromatiales</taxon>
        <taxon>Chromatiaceae</taxon>
        <taxon>Halochromatium</taxon>
    </lineage>
</organism>
<feature type="transmembrane region" description="Helical" evidence="1">
    <location>
        <begin position="126"/>
        <end position="145"/>
    </location>
</feature>
<dbReference type="AlphaFoldDB" id="A0AAJ0X8E7"/>
<reference evidence="2" key="1">
    <citation type="submission" date="2017-08" db="EMBL/GenBank/DDBJ databases">
        <authorList>
            <person name="Imhoff J.F."/>
            <person name="Rahn T."/>
            <person name="Kuenzel S."/>
            <person name="Neulinger S.C."/>
        </authorList>
    </citation>
    <scope>NUCLEOTIDE SEQUENCE</scope>
    <source>
        <strain evidence="2">DSM 11080</strain>
    </source>
</reference>
<feature type="transmembrane region" description="Helical" evidence="1">
    <location>
        <begin position="12"/>
        <end position="29"/>
    </location>
</feature>
<feature type="transmembrane region" description="Helical" evidence="1">
    <location>
        <begin position="91"/>
        <end position="114"/>
    </location>
</feature>
<feature type="transmembrane region" description="Helical" evidence="1">
    <location>
        <begin position="35"/>
        <end position="54"/>
    </location>
</feature>
<reference evidence="2" key="2">
    <citation type="journal article" date="2020" name="Microorganisms">
        <title>Osmotic Adaptation and Compatible Solute Biosynthesis of Phototrophic Bacteria as Revealed from Genome Analyses.</title>
        <authorList>
            <person name="Imhoff J.F."/>
            <person name="Rahn T."/>
            <person name="Kunzel S."/>
            <person name="Keller A."/>
            <person name="Neulinger S.C."/>
        </authorList>
    </citation>
    <scope>NUCLEOTIDE SEQUENCE</scope>
    <source>
        <strain evidence="2">DSM 11080</strain>
    </source>
</reference>
<dbReference type="RefSeq" id="WP_200343576.1">
    <property type="nucleotide sequence ID" value="NZ_NRSJ01000001.1"/>
</dbReference>
<dbReference type="Proteomes" id="UP001296776">
    <property type="component" value="Unassembled WGS sequence"/>
</dbReference>
<keyword evidence="1" id="KW-0812">Transmembrane</keyword>
<proteinExistence type="predicted"/>
<sequence length="228" mass="23967">MSSEANGARPATVGLLAAVTAVGLDLLVRPRLGPVLAPVSALLAALGAGLFVLLPPLEARQAPLRGLFSVAVLTALLAGLLQWVLGPPLAAAAIVLGAALTALLLFCTGALVLLAPPPWRRAAHGLALGALLVLALTPVWLAGWLDALSRWSSAIDALIALNPLTALAVAGQTDYLRMDWFYRHSPLGSLRFDYPRPMLLLVGYSLLALALGLALFRRRHRQPPLNRS</sequence>
<keyword evidence="1" id="KW-0472">Membrane</keyword>
<evidence type="ECO:0000256" key="1">
    <source>
        <dbReference type="SAM" id="Phobius"/>
    </source>
</evidence>
<feature type="transmembrane region" description="Helical" evidence="1">
    <location>
        <begin position="66"/>
        <end position="85"/>
    </location>
</feature>
<feature type="transmembrane region" description="Helical" evidence="1">
    <location>
        <begin position="198"/>
        <end position="216"/>
    </location>
</feature>